<proteinExistence type="inferred from homology"/>
<accession>A0ABT8MNA3</accession>
<dbReference type="InterPro" id="IPR038740">
    <property type="entry name" value="BioF2-like_GNAT_dom"/>
</dbReference>
<dbReference type="EMBL" id="JAUJWW010000001">
    <property type="protein sequence ID" value="MDN7226368.1"/>
    <property type="molecule type" value="Genomic_DNA"/>
</dbReference>
<keyword evidence="14" id="KW-1185">Reference proteome</keyword>
<dbReference type="InterPro" id="IPR050644">
    <property type="entry name" value="PG_Glycine_Bridge_Synth"/>
</dbReference>
<dbReference type="InterPro" id="IPR016181">
    <property type="entry name" value="Acyl_CoA_acyltransferase"/>
</dbReference>
<keyword evidence="3 13" id="KW-0808">Transferase</keyword>
<dbReference type="EC" id="2.3.2.16" evidence="8"/>
<comment type="catalytic activity">
    <reaction evidence="11">
        <text>beta-D-GlcNAc-(1-&gt;4)-Mur2Ac(oyl-L-Ala-D-isoglutaminyl-L-Lys-D-Ala-D-Ala)-di-trans,octa-cis-undecaprenyl diphosphate + glycyl-tRNA(Gly) = beta-D-GlcNAc-(1-&gt;4)-Mur2Ac(oyl-L-Ala-D-isoglutaminyl-L-Lys-(N(6)-Gly)-D-Ala-D-Ala)-di-trans,octa-cis-undecaprenyl diphosphate + tRNA(Gly) + H(+)</text>
        <dbReference type="Rhea" id="RHEA:30435"/>
        <dbReference type="Rhea" id="RHEA-COMP:9664"/>
        <dbReference type="Rhea" id="RHEA-COMP:9683"/>
        <dbReference type="ChEBI" id="CHEBI:15378"/>
        <dbReference type="ChEBI" id="CHEBI:62233"/>
        <dbReference type="ChEBI" id="CHEBI:62234"/>
        <dbReference type="ChEBI" id="CHEBI:78442"/>
        <dbReference type="ChEBI" id="CHEBI:78522"/>
        <dbReference type="EC" id="2.3.2.16"/>
    </reaction>
</comment>
<dbReference type="PROSITE" id="PS51191">
    <property type="entry name" value="FEMABX"/>
    <property type="match status" value="1"/>
</dbReference>
<dbReference type="PANTHER" id="PTHR36174">
    <property type="entry name" value="LIPID II:GLYCINE GLYCYLTRANSFERASE"/>
    <property type="match status" value="1"/>
</dbReference>
<evidence type="ECO:0000256" key="2">
    <source>
        <dbReference type="ARBA" id="ARBA00009943"/>
    </source>
</evidence>
<organism evidence="13 14">
    <name type="scientific">Planococcus liqunii</name>
    <dbReference type="NCBI Taxonomy" id="3058394"/>
    <lineage>
        <taxon>Bacteria</taxon>
        <taxon>Bacillati</taxon>
        <taxon>Bacillota</taxon>
        <taxon>Bacilli</taxon>
        <taxon>Bacillales</taxon>
        <taxon>Caryophanaceae</taxon>
        <taxon>Planococcus</taxon>
    </lineage>
</organism>
<evidence type="ECO:0000256" key="8">
    <source>
        <dbReference type="ARBA" id="ARBA00039074"/>
    </source>
</evidence>
<evidence type="ECO:0000313" key="13">
    <source>
        <dbReference type="EMBL" id="MDN7226368.1"/>
    </source>
</evidence>
<gene>
    <name evidence="13" type="ORF">QWY15_03580</name>
</gene>
<dbReference type="GO" id="GO:0016746">
    <property type="term" value="F:acyltransferase activity"/>
    <property type="evidence" value="ECO:0007669"/>
    <property type="project" value="UniProtKB-KW"/>
</dbReference>
<dbReference type="SUPFAM" id="SSF55729">
    <property type="entry name" value="Acyl-CoA N-acyltransferases (Nat)"/>
    <property type="match status" value="1"/>
</dbReference>
<comment type="similarity">
    <text evidence="2">Belongs to the FemABX family.</text>
</comment>
<protein>
    <recommendedName>
        <fullName evidence="9">Lipid II:glycine glycyltransferase</fullName>
        <ecNumber evidence="8">2.3.2.16</ecNumber>
    </recommendedName>
    <alternativeName>
        <fullName evidence="10">Factor essential for expression of methicillin resistance X</fullName>
    </alternativeName>
</protein>
<evidence type="ECO:0000256" key="9">
    <source>
        <dbReference type="ARBA" id="ARBA00040679"/>
    </source>
</evidence>
<dbReference type="Gene3D" id="3.40.630.30">
    <property type="match status" value="1"/>
</dbReference>
<dbReference type="PANTHER" id="PTHR36174:SF1">
    <property type="entry name" value="LIPID II:GLYCINE GLYCYLTRANSFERASE"/>
    <property type="match status" value="1"/>
</dbReference>
<keyword evidence="7" id="KW-0961">Cell wall biogenesis/degradation</keyword>
<evidence type="ECO:0000256" key="7">
    <source>
        <dbReference type="ARBA" id="ARBA00023316"/>
    </source>
</evidence>
<evidence type="ECO:0000256" key="10">
    <source>
        <dbReference type="ARBA" id="ARBA00042933"/>
    </source>
</evidence>
<comment type="caution">
    <text evidence="13">The sequence shown here is derived from an EMBL/GenBank/DDBJ whole genome shotgun (WGS) entry which is preliminary data.</text>
</comment>
<evidence type="ECO:0000256" key="4">
    <source>
        <dbReference type="ARBA" id="ARBA00022960"/>
    </source>
</evidence>
<dbReference type="RefSeq" id="WP_301725434.1">
    <property type="nucleotide sequence ID" value="NZ_JAUJWW010000001.1"/>
</dbReference>
<name>A0ABT8MNA3_9BACL</name>
<keyword evidence="6 13" id="KW-0012">Acyltransferase</keyword>
<evidence type="ECO:0000256" key="6">
    <source>
        <dbReference type="ARBA" id="ARBA00023315"/>
    </source>
</evidence>
<dbReference type="Pfam" id="PF13480">
    <property type="entry name" value="Acetyltransf_6"/>
    <property type="match status" value="1"/>
</dbReference>
<keyword evidence="4" id="KW-0133">Cell shape</keyword>
<feature type="domain" description="BioF2-like acetyltransferase" evidence="12">
    <location>
        <begin position="141"/>
        <end position="270"/>
    </location>
</feature>
<sequence>MLDLYFEENYGQLYEEIEGGTCEVFEFESPLGKVRHLFLKRKIPYMIQDEVFYDAVTPYGYGGPLVVQSSGDKGQLTAQFMTAFEEYCRQHKIVCEFVRFHPIFENALDFQERYQVDFNRNTIQTNLADYDDPILHEYSASCRRDIRHALKEGVTYEVIRNPSDLKPFIQIYHSTMKRNSAESIYYYDEHYFRKCIELFGENLVLVEVSYQGEVIGRSLNFVWKNLIHAHLTGTLQEFHHLAPAYVQQYALALWGKENGITLIHHGGGRTREPDDKLYLFKKKFGRNSERQYYTGRKIWNEQVYTQLCEEAGITGNLDFHASFWRNLQLVTTETKE</sequence>
<evidence type="ECO:0000256" key="5">
    <source>
        <dbReference type="ARBA" id="ARBA00022984"/>
    </source>
</evidence>
<evidence type="ECO:0000256" key="3">
    <source>
        <dbReference type="ARBA" id="ARBA00022679"/>
    </source>
</evidence>
<keyword evidence="5" id="KW-0573">Peptidoglycan synthesis</keyword>
<comment type="subcellular location">
    <subcellularLocation>
        <location evidence="1">Cytoplasm</location>
    </subcellularLocation>
</comment>
<evidence type="ECO:0000313" key="14">
    <source>
        <dbReference type="Proteomes" id="UP001172054"/>
    </source>
</evidence>
<dbReference type="InterPro" id="IPR003447">
    <property type="entry name" value="FEMABX"/>
</dbReference>
<evidence type="ECO:0000259" key="12">
    <source>
        <dbReference type="Pfam" id="PF13480"/>
    </source>
</evidence>
<dbReference type="Proteomes" id="UP001172054">
    <property type="component" value="Unassembled WGS sequence"/>
</dbReference>
<reference evidence="13 14" key="1">
    <citation type="submission" date="2023-06" db="EMBL/GenBank/DDBJ databases">
        <title>Novel species in genus Planococcus.</title>
        <authorList>
            <person name="Ning S."/>
        </authorList>
    </citation>
    <scope>NUCLEOTIDE SEQUENCE [LARGE SCALE GENOMIC DNA]</scope>
    <source>
        <strain evidence="13 14">N064</strain>
    </source>
</reference>
<evidence type="ECO:0000256" key="1">
    <source>
        <dbReference type="ARBA" id="ARBA00004496"/>
    </source>
</evidence>
<evidence type="ECO:0000256" key="11">
    <source>
        <dbReference type="ARBA" id="ARBA00048654"/>
    </source>
</evidence>